<dbReference type="eggNOG" id="ENOG502ZUCJ">
    <property type="taxonomic scope" value="Bacteria"/>
</dbReference>
<proteinExistence type="predicted"/>
<dbReference type="KEGG" id="pcu:PC_RS07330"/>
<name>Q6MAZ7_PARUW</name>
<dbReference type="HOGENOM" id="CLU_2586558_0_0_0"/>
<gene>
    <name evidence="1" type="ORF">PC_RS07330</name>
</gene>
<sequence>MINFFGNKKIINDPRQQRNHPRDLVLRYYLCPKWGYIIENRNKYERRMHLFQKRSAVTVVTIMSLLQKKPTFGPLLGPYD</sequence>
<evidence type="ECO:0000313" key="2">
    <source>
        <dbReference type="Proteomes" id="UP000000529"/>
    </source>
</evidence>
<dbReference type="Proteomes" id="UP000000529">
    <property type="component" value="Chromosome"/>
</dbReference>
<dbReference type="EMBL" id="BX908798">
    <property type="protein sequence ID" value="CAF24252.1"/>
    <property type="molecule type" value="Genomic_DNA"/>
</dbReference>
<dbReference type="AlphaFoldDB" id="Q6MAZ7"/>
<evidence type="ECO:0000313" key="1">
    <source>
        <dbReference type="EMBL" id="CAF24252.1"/>
    </source>
</evidence>
<keyword evidence="2" id="KW-1185">Reference proteome</keyword>
<dbReference type="RefSeq" id="WP_011176074.1">
    <property type="nucleotide sequence ID" value="NC_005861.2"/>
</dbReference>
<protein>
    <submittedName>
        <fullName evidence="1">Uncharacterized protein</fullName>
    </submittedName>
</protein>
<organism evidence="1 2">
    <name type="scientific">Protochlamydia amoebophila (strain UWE25)</name>
    <dbReference type="NCBI Taxonomy" id="264201"/>
    <lineage>
        <taxon>Bacteria</taxon>
        <taxon>Pseudomonadati</taxon>
        <taxon>Chlamydiota</taxon>
        <taxon>Chlamydiia</taxon>
        <taxon>Parachlamydiales</taxon>
        <taxon>Parachlamydiaceae</taxon>
        <taxon>Candidatus Protochlamydia</taxon>
    </lineage>
</organism>
<dbReference type="OrthoDB" id="21613at2"/>
<accession>Q6MAZ7</accession>
<reference evidence="1 2" key="1">
    <citation type="journal article" date="2004" name="Science">
        <title>Illuminating the evolutionary history of chlamydiae.</title>
        <authorList>
            <person name="Horn M."/>
            <person name="Collingro A."/>
            <person name="Schmitz-Esser S."/>
            <person name="Beier C.L."/>
            <person name="Purkhold U."/>
            <person name="Fartmann B."/>
            <person name="Brandt P."/>
            <person name="Nyakatura G.J."/>
            <person name="Droege M."/>
            <person name="Frishman D."/>
            <person name="Rattei T."/>
            <person name="Mewes H."/>
            <person name="Wagner M."/>
        </authorList>
    </citation>
    <scope>NUCLEOTIDE SEQUENCE [LARGE SCALE GENOMIC DNA]</scope>
    <source>
        <strain evidence="1 2">UWE25</strain>
    </source>
</reference>